<dbReference type="Gene3D" id="3.30.465.10">
    <property type="match status" value="1"/>
</dbReference>
<comment type="similarity">
    <text evidence="2">Belongs to the oxygen-dependent FAD-linked oxidoreductase family.</text>
</comment>
<evidence type="ECO:0000313" key="8">
    <source>
        <dbReference type="Proteomes" id="UP000707451"/>
    </source>
</evidence>
<evidence type="ECO:0000256" key="4">
    <source>
        <dbReference type="ARBA" id="ARBA00022827"/>
    </source>
</evidence>
<dbReference type="GO" id="GO:0016491">
    <property type="term" value="F:oxidoreductase activity"/>
    <property type="evidence" value="ECO:0007669"/>
    <property type="project" value="UniProtKB-KW"/>
</dbReference>
<dbReference type="OrthoDB" id="415825at2759"/>
<dbReference type="PANTHER" id="PTHR42973">
    <property type="entry name" value="BINDING OXIDOREDUCTASE, PUTATIVE (AFU_ORTHOLOGUE AFUA_1G17690)-RELATED"/>
    <property type="match status" value="1"/>
</dbReference>
<dbReference type="InterPro" id="IPR050416">
    <property type="entry name" value="FAD-linked_Oxidoreductase"/>
</dbReference>
<keyword evidence="4" id="KW-0274">FAD</keyword>
<comment type="cofactor">
    <cofactor evidence="1">
        <name>FAD</name>
        <dbReference type="ChEBI" id="CHEBI:57692"/>
    </cofactor>
</comment>
<dbReference type="InterPro" id="IPR036318">
    <property type="entry name" value="FAD-bd_PCMH-like_sf"/>
</dbReference>
<accession>A0A9P8BMG6</accession>
<dbReference type="AlphaFoldDB" id="A0A9P8BMG6"/>
<dbReference type="Pfam" id="PF01565">
    <property type="entry name" value="FAD_binding_4"/>
    <property type="match status" value="1"/>
</dbReference>
<protein>
    <recommendedName>
        <fullName evidence="6">FAD-binding PCMH-type domain-containing protein</fullName>
    </recommendedName>
</protein>
<dbReference type="InterPro" id="IPR016169">
    <property type="entry name" value="FAD-bd_PCMH_sub2"/>
</dbReference>
<keyword evidence="5" id="KW-0560">Oxidoreductase</keyword>
<evidence type="ECO:0000256" key="3">
    <source>
        <dbReference type="ARBA" id="ARBA00022630"/>
    </source>
</evidence>
<evidence type="ECO:0000313" key="7">
    <source>
        <dbReference type="EMBL" id="KAG9060731.1"/>
    </source>
</evidence>
<dbReference type="GO" id="GO:0071949">
    <property type="term" value="F:FAD binding"/>
    <property type="evidence" value="ECO:0007669"/>
    <property type="project" value="InterPro"/>
</dbReference>
<dbReference type="PANTHER" id="PTHR42973:SF39">
    <property type="entry name" value="FAD-BINDING PCMH-TYPE DOMAIN-CONTAINING PROTEIN"/>
    <property type="match status" value="1"/>
</dbReference>
<dbReference type="PROSITE" id="PS51387">
    <property type="entry name" value="FAD_PCMH"/>
    <property type="match status" value="1"/>
</dbReference>
<comment type="caution">
    <text evidence="7">The sequence shown here is derived from an EMBL/GenBank/DDBJ whole genome shotgun (WGS) entry which is preliminary data.</text>
</comment>
<evidence type="ECO:0000256" key="1">
    <source>
        <dbReference type="ARBA" id="ARBA00001974"/>
    </source>
</evidence>
<keyword evidence="8" id="KW-1185">Reference proteome</keyword>
<organism evidence="7 8">
    <name type="scientific">Linnemannia hyalina</name>
    <dbReference type="NCBI Taxonomy" id="64524"/>
    <lineage>
        <taxon>Eukaryota</taxon>
        <taxon>Fungi</taxon>
        <taxon>Fungi incertae sedis</taxon>
        <taxon>Mucoromycota</taxon>
        <taxon>Mortierellomycotina</taxon>
        <taxon>Mortierellomycetes</taxon>
        <taxon>Mortierellales</taxon>
        <taxon>Mortierellaceae</taxon>
        <taxon>Linnemannia</taxon>
    </lineage>
</organism>
<dbReference type="SUPFAM" id="SSF56176">
    <property type="entry name" value="FAD-binding/transporter-associated domain-like"/>
    <property type="match status" value="1"/>
</dbReference>
<evidence type="ECO:0000256" key="5">
    <source>
        <dbReference type="ARBA" id="ARBA00023002"/>
    </source>
</evidence>
<sequence length="535" mass="60356">MASASVTVPLPGFTEIYKRGEPEYNEHCYQYASSSHTHGIIQPKYIIYPTGDDEVIKAIQYAKANKLAVAVRTGGHQYSGASSTYGDNIQLALSRTYDEIRWENTDCTLVTVGVSYSLRVFHDKLAAKGRFVPHGQCSHVHLGGHVQTGGYGQLGRSFGLLADHVQKIRIITADGQPKEIRRAIEEDKDLFFAVLGGSPGNFGVVTHVTIKVHRDEDHPHSRGLKILYLYNRDRLKRLLDVMVRMANKTSFPADYDYCLTVLSADSLIFPSFSPDLDETMRTEHPEIFGQDGRFVWPPLIAVYAQWANLEGEDQPYNKTFFDKIKRAGGKVPEIPFLGIKVDDDRYRPLSELTGHWIFQNVREFEKPYIKRTFMSNSQRLVEDGWTTYKHEHYFDNAHAVFPETKYGRLCEIKKKVDPDGVFTPNGFCVGAPPVVAAVSDEAEELKIQLDLGHIARRALSAIGSTFPSFKALRLENELKGADTLTAAADSHVQGQAEFLATMCNDREMAAKLRRRRAEHEKQLENQPECSMKLIR</sequence>
<dbReference type="EMBL" id="JAHRHY010000037">
    <property type="protein sequence ID" value="KAG9060731.1"/>
    <property type="molecule type" value="Genomic_DNA"/>
</dbReference>
<evidence type="ECO:0000259" key="6">
    <source>
        <dbReference type="PROSITE" id="PS51387"/>
    </source>
</evidence>
<dbReference type="InterPro" id="IPR016166">
    <property type="entry name" value="FAD-bd_PCMH"/>
</dbReference>
<proteinExistence type="inferred from homology"/>
<dbReference type="Proteomes" id="UP000707451">
    <property type="component" value="Unassembled WGS sequence"/>
</dbReference>
<gene>
    <name evidence="7" type="ORF">KI688_008942</name>
</gene>
<reference evidence="7" key="1">
    <citation type="submission" date="2021-06" db="EMBL/GenBank/DDBJ databases">
        <title>Genome Sequence of Mortierella hyaline Strain SCG-10, a Cold-Adapted, Nitrate-Reducing Fungus Isolated from Soil in Minnesota, USA.</title>
        <authorList>
            <person name="Aldossari N."/>
        </authorList>
    </citation>
    <scope>NUCLEOTIDE SEQUENCE</scope>
    <source>
        <strain evidence="7">SCG-10</strain>
    </source>
</reference>
<keyword evidence="3" id="KW-0285">Flavoprotein</keyword>
<feature type="domain" description="FAD-binding PCMH-type" evidence="6">
    <location>
        <begin position="39"/>
        <end position="215"/>
    </location>
</feature>
<name>A0A9P8BMG6_9FUNG</name>
<evidence type="ECO:0000256" key="2">
    <source>
        <dbReference type="ARBA" id="ARBA00005466"/>
    </source>
</evidence>
<dbReference type="InterPro" id="IPR006094">
    <property type="entry name" value="Oxid_FAD_bind_N"/>
</dbReference>